<gene>
    <name evidence="14" type="ORF">AC579_3479</name>
</gene>
<dbReference type="Gene3D" id="3.40.50.300">
    <property type="entry name" value="P-loop containing nucleotide triphosphate hydrolases"/>
    <property type="match status" value="2"/>
</dbReference>
<feature type="coiled-coil region" evidence="11">
    <location>
        <begin position="272"/>
        <end position="464"/>
    </location>
</feature>
<keyword evidence="4" id="KW-0158">Chromosome</keyword>
<dbReference type="GO" id="GO:0003677">
    <property type="term" value="F:DNA binding"/>
    <property type="evidence" value="ECO:0007669"/>
    <property type="project" value="TreeGrafter"/>
</dbReference>
<dbReference type="Proteomes" id="UP000073492">
    <property type="component" value="Unassembled WGS sequence"/>
</dbReference>
<dbReference type="GO" id="GO:0051301">
    <property type="term" value="P:cell division"/>
    <property type="evidence" value="ECO:0007669"/>
    <property type="project" value="UniProtKB-KW"/>
</dbReference>
<feature type="coiled-coil region" evidence="11">
    <location>
        <begin position="502"/>
        <end position="536"/>
    </location>
</feature>
<evidence type="ECO:0000256" key="5">
    <source>
        <dbReference type="ARBA" id="ARBA00022618"/>
    </source>
</evidence>
<dbReference type="EMBL" id="LFZO01000233">
    <property type="protein sequence ID" value="KXT10921.1"/>
    <property type="molecule type" value="Genomic_DNA"/>
</dbReference>
<dbReference type="GO" id="GO:0016887">
    <property type="term" value="F:ATP hydrolysis activity"/>
    <property type="evidence" value="ECO:0007669"/>
    <property type="project" value="InterPro"/>
</dbReference>
<dbReference type="PANTHER" id="PTHR18937:SF12">
    <property type="entry name" value="STRUCTURAL MAINTENANCE OF CHROMOSOMES PROTEIN"/>
    <property type="match status" value="1"/>
</dbReference>
<dbReference type="CDD" id="cd03275">
    <property type="entry name" value="ABC_SMC1_euk"/>
    <property type="match status" value="1"/>
</dbReference>
<comment type="similarity">
    <text evidence="3">Belongs to the SMC family. SMC1 subfamily.</text>
</comment>
<keyword evidence="9" id="KW-0131">Cell cycle</keyword>
<dbReference type="SMART" id="SM00968">
    <property type="entry name" value="SMC_hinge"/>
    <property type="match status" value="1"/>
</dbReference>
<organism evidence="14 15">
    <name type="scientific">Pseudocercospora musae</name>
    <dbReference type="NCBI Taxonomy" id="113226"/>
    <lineage>
        <taxon>Eukaryota</taxon>
        <taxon>Fungi</taxon>
        <taxon>Dikarya</taxon>
        <taxon>Ascomycota</taxon>
        <taxon>Pezizomycotina</taxon>
        <taxon>Dothideomycetes</taxon>
        <taxon>Dothideomycetidae</taxon>
        <taxon>Mycosphaerellales</taxon>
        <taxon>Mycosphaerellaceae</taxon>
        <taxon>Pseudocercospora</taxon>
    </lineage>
</organism>
<dbReference type="SUPFAM" id="SSF57997">
    <property type="entry name" value="Tropomyosin"/>
    <property type="match status" value="1"/>
</dbReference>
<evidence type="ECO:0000313" key="15">
    <source>
        <dbReference type="Proteomes" id="UP000073492"/>
    </source>
</evidence>
<evidence type="ECO:0000256" key="4">
    <source>
        <dbReference type="ARBA" id="ARBA00022454"/>
    </source>
</evidence>
<feature type="region of interest" description="Disordered" evidence="12">
    <location>
        <begin position="152"/>
        <end position="184"/>
    </location>
</feature>
<dbReference type="STRING" id="113226.A0A139I845"/>
<feature type="coiled-coil region" evidence="11">
    <location>
        <begin position="1136"/>
        <end position="1170"/>
    </location>
</feature>
<evidence type="ECO:0000256" key="10">
    <source>
        <dbReference type="PIRNR" id="PIRNR005719"/>
    </source>
</evidence>
<proteinExistence type="inferred from homology"/>
<dbReference type="PIRSF" id="PIRSF005719">
    <property type="entry name" value="SMC"/>
    <property type="match status" value="1"/>
</dbReference>
<evidence type="ECO:0000313" key="14">
    <source>
        <dbReference type="EMBL" id="KXT10921.1"/>
    </source>
</evidence>
<keyword evidence="7 11" id="KW-0175">Coiled coil</keyword>
<keyword evidence="15" id="KW-1185">Reference proteome</keyword>
<dbReference type="InterPro" id="IPR027417">
    <property type="entry name" value="P-loop_NTPase"/>
</dbReference>
<reference evidence="14 15" key="1">
    <citation type="submission" date="2015-07" db="EMBL/GenBank/DDBJ databases">
        <title>Comparative genomics of the Sigatoka disease complex on banana suggests a link between parallel evolutionary changes in Pseudocercospora fijiensis and Pseudocercospora eumusae and increased virulence on the banana host.</title>
        <authorList>
            <person name="Chang T.-C."/>
            <person name="Salvucci A."/>
            <person name="Crous P.W."/>
            <person name="Stergiopoulos I."/>
        </authorList>
    </citation>
    <scope>NUCLEOTIDE SEQUENCE [LARGE SCALE GENOMIC DNA]</scope>
    <source>
        <strain evidence="14 15">CBS 116634</strain>
    </source>
</reference>
<protein>
    <recommendedName>
        <fullName evidence="10">Structural maintenance of chromosomes protein</fullName>
    </recommendedName>
</protein>
<dbReference type="GO" id="GO:0008278">
    <property type="term" value="C:cohesin complex"/>
    <property type="evidence" value="ECO:0007669"/>
    <property type="project" value="InterPro"/>
</dbReference>
<evidence type="ECO:0000259" key="13">
    <source>
        <dbReference type="SMART" id="SM00968"/>
    </source>
</evidence>
<dbReference type="InterPro" id="IPR010935">
    <property type="entry name" value="SMC_hinge"/>
</dbReference>
<dbReference type="Pfam" id="PF06470">
    <property type="entry name" value="SMC_hinge"/>
    <property type="match status" value="1"/>
</dbReference>
<dbReference type="GO" id="GO:0007062">
    <property type="term" value="P:sister chromatid cohesion"/>
    <property type="evidence" value="ECO:0007669"/>
    <property type="project" value="InterPro"/>
</dbReference>
<evidence type="ECO:0000256" key="7">
    <source>
        <dbReference type="ARBA" id="ARBA00023054"/>
    </source>
</evidence>
<evidence type="ECO:0000256" key="11">
    <source>
        <dbReference type="SAM" id="Coils"/>
    </source>
</evidence>
<comment type="subcellular location">
    <subcellularLocation>
        <location evidence="2">Chromosome</location>
    </subcellularLocation>
    <subcellularLocation>
        <location evidence="1 10">Nucleus</location>
    </subcellularLocation>
</comment>
<evidence type="ECO:0000256" key="6">
    <source>
        <dbReference type="ARBA" id="ARBA00022776"/>
    </source>
</evidence>
<keyword evidence="5" id="KW-0132">Cell division</keyword>
<dbReference type="OrthoDB" id="5575062at2759"/>
<accession>A0A139I845</accession>
<dbReference type="SUPFAM" id="SSF75553">
    <property type="entry name" value="Smc hinge domain"/>
    <property type="match status" value="1"/>
</dbReference>
<keyword evidence="8 10" id="KW-0539">Nucleus</keyword>
<dbReference type="Gene3D" id="1.20.1060.20">
    <property type="match status" value="1"/>
</dbReference>
<feature type="coiled-coil region" evidence="11">
    <location>
        <begin position="565"/>
        <end position="592"/>
    </location>
</feature>
<keyword evidence="6" id="KW-0498">Mitosis</keyword>
<dbReference type="PANTHER" id="PTHR18937">
    <property type="entry name" value="STRUCTURAL MAINTENANCE OF CHROMOSOMES SMC FAMILY MEMBER"/>
    <property type="match status" value="1"/>
</dbReference>
<sequence>MGRGLCWTRQARRRRVAEHKRSFTDTSPTHSHSAPALPCASDNSRAPDYTLLFAHRHLYRIRRTVEAATMGKLLALELYNFKSYRGHHVLQFGDSYFTSIIGPNGSGKSNSMDAISFVLGIKSSHLRSTHLKDLVYRGRVMKSAKINADGTVAEEVPNGHANGDADGGASDEEEIDMPQSQRNDPQTAWVMAVYEDDAGEEQRWKRSINAAGQSEYRINNKPVTAKAYNESLEAENILIRARNFLVFQGDVEAIAAQSPKDLTRLIEQISGSLEHKADYERLKAEAERADEDMRYKMKNRQGINHEIREYQKQKEELDKYEQTRDEKDEAVVTHILWKLFHFQRTIDESTAEIAKHQAELKEYRRSVQKYQDRLEAVKTEQAKAGREVSKCEREIKRKEKEVEEKANQLIPIDEKLSILANNMKAYKTKIASITEERDGMRGELEKREKELETVQRAEKRWEEKWHAEQQNAGRELTPQDLSEYDRLRREVYKRTAGDQNKVDNITRQLKTDEETVASLKSKVDSTEATVVSLQDEIGGLEHRRGDLQKAIKSTGKEIDSKKVAINAIISDRDRTEQKRRELEEKLFQALTKLGEAQGYQRETQKEAAQSEMIRQLRQIYPGVKGQLGRQCRPKQKKYETAVSTVLGRHYDSVIVDSEKTARECIKYLKDAKLGLITFIPLDTIIHKQANANLRGMHPGMRLAIDTIDYDTNLERAMSFACGNAVVCDNIGIAKTLVYQRGVDAKAVTLDGTVIHKGGNMTGGEGPGDKKRKFEDAEVDSLKKLVDKFRGDIEALPKGHKGQADEEQLRSEIVGLEAKLKYDRDELQTIERNLASKNKELEYHRSQLAQIKPQYKEQARGVETLRETLEDSSAAVAEVEDEVFGAFCQRLGYANIREYEKQQGALQEEALQKQSEFKKQLSRLENQLAFDRQRLQSVENRLRDTQSKSKRDEDAIKTLQAQKNAIAGELESLNEELEALQTLLTDYQKENDERAEKVQEARRELQKRSKGLESTEKEISNWQAKIQKASAERYGVLRKCKVENLSLPLEQGSRKLDSLPQEDEILQEEEDAMDIDEDSAAPVRVNDFGIHVSFERLDEDLKEDASSECEGQLSEKINDLQSQLEKMAPNMRSAERLEATETRLAATDKEFKDAKDLRTKAEKAFAQAKEKRSSLFKAAYRHISEQIGPVYRELTKTQSFPLGGSASLDVEDEEEPYLSGVKYHAMPPLKRFRDMEHLSGGEKTMAALALLFAVHTFAPSPFFVLDEVDAALDHANTTQLAQYVREHAGPGMQFVVISLKPGLFQNSETLVGIMRDQAVNSSRPLTLDVITQVSACLDLQCWLGIRARVCDGEGVIAGWLMMGDLVVFDEE</sequence>
<dbReference type="GO" id="GO:0005634">
    <property type="term" value="C:nucleus"/>
    <property type="evidence" value="ECO:0007669"/>
    <property type="project" value="UniProtKB-SubCell"/>
</dbReference>
<dbReference type="Gene3D" id="3.30.70.1620">
    <property type="match status" value="1"/>
</dbReference>
<dbReference type="GO" id="GO:0005524">
    <property type="term" value="F:ATP binding"/>
    <property type="evidence" value="ECO:0007669"/>
    <property type="project" value="InterPro"/>
</dbReference>
<dbReference type="InterPro" id="IPR028468">
    <property type="entry name" value="Smc1_ABC"/>
</dbReference>
<comment type="caution">
    <text evidence="14">The sequence shown here is derived from an EMBL/GenBank/DDBJ whole genome shotgun (WGS) entry which is preliminary data.</text>
</comment>
<dbReference type="InterPro" id="IPR024704">
    <property type="entry name" value="SMC"/>
</dbReference>
<evidence type="ECO:0000256" key="2">
    <source>
        <dbReference type="ARBA" id="ARBA00004286"/>
    </source>
</evidence>
<dbReference type="InterPro" id="IPR003395">
    <property type="entry name" value="RecF/RecN/SMC_N"/>
</dbReference>
<evidence type="ECO:0000256" key="9">
    <source>
        <dbReference type="ARBA" id="ARBA00023306"/>
    </source>
</evidence>
<feature type="region of interest" description="Disordered" evidence="12">
    <location>
        <begin position="17"/>
        <end position="39"/>
    </location>
</feature>
<dbReference type="Pfam" id="PF02463">
    <property type="entry name" value="SMC_N"/>
    <property type="match status" value="1"/>
</dbReference>
<evidence type="ECO:0000256" key="8">
    <source>
        <dbReference type="ARBA" id="ARBA00023242"/>
    </source>
</evidence>
<evidence type="ECO:0000256" key="3">
    <source>
        <dbReference type="ARBA" id="ARBA00005597"/>
    </source>
</evidence>
<evidence type="ECO:0000256" key="1">
    <source>
        <dbReference type="ARBA" id="ARBA00004123"/>
    </source>
</evidence>
<name>A0A139I845_9PEZI</name>
<dbReference type="Gene3D" id="1.10.287.1490">
    <property type="match status" value="2"/>
</dbReference>
<evidence type="ECO:0000256" key="12">
    <source>
        <dbReference type="SAM" id="MobiDB-lite"/>
    </source>
</evidence>
<feature type="domain" description="SMC hinge" evidence="13">
    <location>
        <begin position="621"/>
        <end position="737"/>
    </location>
</feature>
<feature type="coiled-coil region" evidence="11">
    <location>
        <begin position="826"/>
        <end position="1031"/>
    </location>
</feature>
<dbReference type="InterPro" id="IPR036277">
    <property type="entry name" value="SMC_hinge_sf"/>
</dbReference>
<dbReference type="SUPFAM" id="SSF52540">
    <property type="entry name" value="P-loop containing nucleoside triphosphate hydrolases"/>
    <property type="match status" value="1"/>
</dbReference>